<dbReference type="EMBL" id="SPMZ01000011">
    <property type="protein sequence ID" value="NMQ18358.1"/>
    <property type="molecule type" value="Genomic_DNA"/>
</dbReference>
<protein>
    <submittedName>
        <fullName evidence="1">Uncharacterized protein</fullName>
    </submittedName>
</protein>
<organism evidence="1 2">
    <name type="scientific">Candidatus Competibacter phosphatis</name>
    <dbReference type="NCBI Taxonomy" id="221280"/>
    <lineage>
        <taxon>Bacteria</taxon>
        <taxon>Pseudomonadati</taxon>
        <taxon>Pseudomonadota</taxon>
        <taxon>Gammaproteobacteria</taxon>
        <taxon>Candidatus Competibacteraceae</taxon>
        <taxon>Candidatus Competibacter</taxon>
    </lineage>
</organism>
<proteinExistence type="predicted"/>
<comment type="caution">
    <text evidence="1">The sequence shown here is derived from an EMBL/GenBank/DDBJ whole genome shotgun (WGS) entry which is preliminary data.</text>
</comment>
<evidence type="ECO:0000313" key="2">
    <source>
        <dbReference type="Proteomes" id="UP000760480"/>
    </source>
</evidence>
<name>A0ABX1TG67_9GAMM</name>
<accession>A0ABX1TG67</accession>
<dbReference type="RefSeq" id="WP_169247613.1">
    <property type="nucleotide sequence ID" value="NZ_SPMZ01000011.1"/>
</dbReference>
<sequence>MSTITLQDLDLSKTLDRQAMAKLSGGYTYTGSTTTSGSWSFVSQWTQNGGFKQIGFIKYKVDKLHKKYQRTQTKVDHYEQLTVVIG</sequence>
<gene>
    <name evidence="1" type="ORF">E4P82_03575</name>
</gene>
<evidence type="ECO:0000313" key="1">
    <source>
        <dbReference type="EMBL" id="NMQ18358.1"/>
    </source>
</evidence>
<reference evidence="1 2" key="1">
    <citation type="submission" date="2019-03" db="EMBL/GenBank/DDBJ databases">
        <title>Metabolic reconstructions from genomes of highly enriched 'Candidatus Accumulibacter' and 'Candidatus Competibacter' bioreactor populations.</title>
        <authorList>
            <person name="Annavajhala M.K."/>
            <person name="Welles L."/>
            <person name="Abbas B."/>
            <person name="Sorokin D."/>
            <person name="Park H."/>
            <person name="Van Loosdrecht M."/>
            <person name="Chandran K."/>
        </authorList>
    </citation>
    <scope>NUCLEOTIDE SEQUENCE [LARGE SCALE GENOMIC DNA]</scope>
    <source>
        <strain evidence="1 2">SBR_G</strain>
    </source>
</reference>
<keyword evidence="2" id="KW-1185">Reference proteome</keyword>
<dbReference type="Proteomes" id="UP000760480">
    <property type="component" value="Unassembled WGS sequence"/>
</dbReference>